<evidence type="ECO:0000313" key="2">
    <source>
        <dbReference type="Proteomes" id="UP001152888"/>
    </source>
</evidence>
<reference evidence="1" key="1">
    <citation type="submission" date="2022-03" db="EMBL/GenBank/DDBJ databases">
        <authorList>
            <person name="Sayadi A."/>
        </authorList>
    </citation>
    <scope>NUCLEOTIDE SEQUENCE</scope>
</reference>
<dbReference type="Proteomes" id="UP001152888">
    <property type="component" value="Unassembled WGS sequence"/>
</dbReference>
<comment type="caution">
    <text evidence="1">The sequence shown here is derived from an EMBL/GenBank/DDBJ whole genome shotgun (WGS) entry which is preliminary data.</text>
</comment>
<keyword evidence="2" id="KW-1185">Reference proteome</keyword>
<accession>A0A9P0PC18</accession>
<gene>
    <name evidence="1" type="ORF">ACAOBT_LOCUS12066</name>
</gene>
<name>A0A9P0PC18_ACAOB</name>
<sequence>MTSVWLTLHFAHNASVTLQRFVRIFSISYIFASSLLDRF</sequence>
<dbReference type="AlphaFoldDB" id="A0A9P0PC18"/>
<protein>
    <submittedName>
        <fullName evidence="1">Uncharacterized protein</fullName>
    </submittedName>
</protein>
<proteinExistence type="predicted"/>
<organism evidence="1 2">
    <name type="scientific">Acanthoscelides obtectus</name>
    <name type="common">Bean weevil</name>
    <name type="synonym">Bruchus obtectus</name>
    <dbReference type="NCBI Taxonomy" id="200917"/>
    <lineage>
        <taxon>Eukaryota</taxon>
        <taxon>Metazoa</taxon>
        <taxon>Ecdysozoa</taxon>
        <taxon>Arthropoda</taxon>
        <taxon>Hexapoda</taxon>
        <taxon>Insecta</taxon>
        <taxon>Pterygota</taxon>
        <taxon>Neoptera</taxon>
        <taxon>Endopterygota</taxon>
        <taxon>Coleoptera</taxon>
        <taxon>Polyphaga</taxon>
        <taxon>Cucujiformia</taxon>
        <taxon>Chrysomeloidea</taxon>
        <taxon>Chrysomelidae</taxon>
        <taxon>Bruchinae</taxon>
        <taxon>Bruchini</taxon>
        <taxon>Acanthoscelides</taxon>
    </lineage>
</organism>
<dbReference type="EMBL" id="CAKOFQ010006846">
    <property type="protein sequence ID" value="CAH1976273.1"/>
    <property type="molecule type" value="Genomic_DNA"/>
</dbReference>
<evidence type="ECO:0000313" key="1">
    <source>
        <dbReference type="EMBL" id="CAH1976273.1"/>
    </source>
</evidence>